<gene>
    <name evidence="1" type="ORF">BOKJ2_LOCUS1669</name>
</gene>
<sequence>MGLQSNSVALRVEKKLAGKLGHRSVAKHILPDEVLEAIDGFQQILVEFYSQKEAEKVISGVIKTVMKLGIMFQEPANIDNNLDMLMNMQTKLRNLFMTVQSFHQVDYSYSRNHLFLIMDDAREALLVVVQKLLSPKSSLRVDFIFEKLRNAEMMDEFFKVGGRFEPNREKLIYAVDMIVP</sequence>
<dbReference type="GO" id="GO:0005737">
    <property type="term" value="C:cytoplasm"/>
    <property type="evidence" value="ECO:0007669"/>
    <property type="project" value="TreeGrafter"/>
</dbReference>
<dbReference type="OrthoDB" id="10055976at2759"/>
<dbReference type="Proteomes" id="UP000783686">
    <property type="component" value="Unassembled WGS sequence"/>
</dbReference>
<name>A0A811JUP2_9BILA</name>
<dbReference type="PANTHER" id="PTHR12757">
    <property type="entry name" value="TUMOR NECROSIS FACTOR INDUCED PROTEIN"/>
    <property type="match status" value="1"/>
</dbReference>
<dbReference type="Proteomes" id="UP000614601">
    <property type="component" value="Unassembled WGS sequence"/>
</dbReference>
<keyword evidence="2" id="KW-1185">Reference proteome</keyword>
<comment type="caution">
    <text evidence="1">The sequence shown here is derived from an EMBL/GenBank/DDBJ whole genome shotgun (WGS) entry which is preliminary data.</text>
</comment>
<dbReference type="PANTHER" id="PTHR12757:SF1">
    <property type="entry name" value="PROTEIN SALIVARY GLANDS MARRED"/>
    <property type="match status" value="1"/>
</dbReference>
<dbReference type="GO" id="GO:0042981">
    <property type="term" value="P:regulation of apoptotic process"/>
    <property type="evidence" value="ECO:0007669"/>
    <property type="project" value="InterPro"/>
</dbReference>
<accession>A0A811JUP2</accession>
<dbReference type="Gene3D" id="1.20.1440.160">
    <property type="entry name" value="Tumor necrosis factor alpha-induced protein 8-like"/>
    <property type="match status" value="1"/>
</dbReference>
<reference evidence="1" key="1">
    <citation type="submission" date="2020-09" db="EMBL/GenBank/DDBJ databases">
        <authorList>
            <person name="Kikuchi T."/>
        </authorList>
    </citation>
    <scope>NUCLEOTIDE SEQUENCE</scope>
    <source>
        <strain evidence="1">SH1</strain>
    </source>
</reference>
<dbReference type="AlphaFoldDB" id="A0A811JUP2"/>
<dbReference type="InterPro" id="IPR038355">
    <property type="entry name" value="TNFAIP8_sf"/>
</dbReference>
<proteinExistence type="predicted"/>
<dbReference type="InterPro" id="IPR008477">
    <property type="entry name" value="TNFAIP8-like"/>
</dbReference>
<evidence type="ECO:0000313" key="2">
    <source>
        <dbReference type="Proteomes" id="UP000614601"/>
    </source>
</evidence>
<evidence type="ECO:0000313" key="1">
    <source>
        <dbReference type="EMBL" id="CAD5206985.1"/>
    </source>
</evidence>
<protein>
    <submittedName>
        <fullName evidence="1">Uncharacterized protein</fullName>
    </submittedName>
</protein>
<dbReference type="Pfam" id="PF05527">
    <property type="entry name" value="TNFAIP8"/>
    <property type="match status" value="1"/>
</dbReference>
<dbReference type="EMBL" id="CAJFDH010000001">
    <property type="protein sequence ID" value="CAD5206985.1"/>
    <property type="molecule type" value="Genomic_DNA"/>
</dbReference>
<organism evidence="1 2">
    <name type="scientific">Bursaphelenchus okinawaensis</name>
    <dbReference type="NCBI Taxonomy" id="465554"/>
    <lineage>
        <taxon>Eukaryota</taxon>
        <taxon>Metazoa</taxon>
        <taxon>Ecdysozoa</taxon>
        <taxon>Nematoda</taxon>
        <taxon>Chromadorea</taxon>
        <taxon>Rhabditida</taxon>
        <taxon>Tylenchina</taxon>
        <taxon>Tylenchomorpha</taxon>
        <taxon>Aphelenchoidea</taxon>
        <taxon>Aphelenchoididae</taxon>
        <taxon>Bursaphelenchus</taxon>
    </lineage>
</organism>
<dbReference type="EMBL" id="CAJFCW020000001">
    <property type="protein sequence ID" value="CAG9083916.1"/>
    <property type="molecule type" value="Genomic_DNA"/>
</dbReference>